<reference evidence="2" key="1">
    <citation type="submission" date="2016-10" db="EMBL/GenBank/DDBJ databases">
        <authorList>
            <person name="de Groot N.N."/>
        </authorList>
    </citation>
    <scope>NUCLEOTIDE SEQUENCE</scope>
</reference>
<dbReference type="InterPro" id="IPR000182">
    <property type="entry name" value="GNAT_dom"/>
</dbReference>
<feature type="domain" description="N-acetyltransferase" evidence="1">
    <location>
        <begin position="29"/>
        <end position="139"/>
    </location>
</feature>
<organism evidence="2">
    <name type="scientific">hydrothermal vent metagenome</name>
    <dbReference type="NCBI Taxonomy" id="652676"/>
    <lineage>
        <taxon>unclassified sequences</taxon>
        <taxon>metagenomes</taxon>
        <taxon>ecological metagenomes</taxon>
    </lineage>
</organism>
<dbReference type="SUPFAM" id="SSF55729">
    <property type="entry name" value="Acyl-CoA N-acyltransferases (Nat)"/>
    <property type="match status" value="1"/>
</dbReference>
<dbReference type="GO" id="GO:0016747">
    <property type="term" value="F:acyltransferase activity, transferring groups other than amino-acyl groups"/>
    <property type="evidence" value="ECO:0007669"/>
    <property type="project" value="InterPro"/>
</dbReference>
<evidence type="ECO:0000259" key="1">
    <source>
        <dbReference type="Pfam" id="PF13673"/>
    </source>
</evidence>
<dbReference type="Gene3D" id="3.40.630.30">
    <property type="match status" value="1"/>
</dbReference>
<gene>
    <name evidence="2" type="ORF">MNB_SM-4-445</name>
</gene>
<protein>
    <recommendedName>
        <fullName evidence="1">N-acetyltransferase domain-containing protein</fullName>
    </recommendedName>
</protein>
<dbReference type="InterPro" id="IPR016181">
    <property type="entry name" value="Acyl_CoA_acyltransferase"/>
</dbReference>
<dbReference type="Pfam" id="PF13673">
    <property type="entry name" value="Acetyltransf_10"/>
    <property type="match status" value="1"/>
</dbReference>
<proteinExistence type="predicted"/>
<name>A0A1W1BB26_9ZZZZ</name>
<dbReference type="EMBL" id="FPHF01000011">
    <property type="protein sequence ID" value="SFV50754.1"/>
    <property type="molecule type" value="Genomic_DNA"/>
</dbReference>
<accession>A0A1W1BB26</accession>
<dbReference type="AlphaFoldDB" id="A0A1W1BB26"/>
<sequence>MIRKVKYEELETISILMNEIFESKMREFYSPQAQKGFLNQISLKSLQESYNAKNIFYVNEDLTAVLEFETYSHIAFLFSKSESKGNAKALCQYAFEHKKSKALTVCAFEHAISYYKKIGFKQVSKEMVLEGINFTIMERKV</sequence>
<evidence type="ECO:0000313" key="2">
    <source>
        <dbReference type="EMBL" id="SFV50754.1"/>
    </source>
</evidence>